<dbReference type="Proteomes" id="UP000054538">
    <property type="component" value="Unassembled WGS sequence"/>
</dbReference>
<gene>
    <name evidence="2" type="ORF">PAXRUDRAFT_434756</name>
</gene>
<feature type="region of interest" description="Disordered" evidence="1">
    <location>
        <begin position="91"/>
        <end position="111"/>
    </location>
</feature>
<dbReference type="AlphaFoldDB" id="A0A0D0DQH1"/>
<sequence>MNVLMGSSPVSSWKAISNSQSYLNLAVLGVVDDDDEDETKRHTPILMVDEDVALRSIGPLSPCGNLPSDKLKDEDEEVVFLLRIKLTVPAKHAAESPAVSQSAKKCSSSYA</sequence>
<feature type="compositionally biased region" description="Polar residues" evidence="1">
    <location>
        <begin position="98"/>
        <end position="111"/>
    </location>
</feature>
<reference evidence="2 3" key="1">
    <citation type="submission" date="2014-04" db="EMBL/GenBank/DDBJ databases">
        <authorList>
            <consortium name="DOE Joint Genome Institute"/>
            <person name="Kuo A."/>
            <person name="Kohler A."/>
            <person name="Jargeat P."/>
            <person name="Nagy L.G."/>
            <person name="Floudas D."/>
            <person name="Copeland A."/>
            <person name="Barry K.W."/>
            <person name="Cichocki N."/>
            <person name="Veneault-Fourrey C."/>
            <person name="LaButti K."/>
            <person name="Lindquist E.A."/>
            <person name="Lipzen A."/>
            <person name="Lundell T."/>
            <person name="Morin E."/>
            <person name="Murat C."/>
            <person name="Sun H."/>
            <person name="Tunlid A."/>
            <person name="Henrissat B."/>
            <person name="Grigoriev I.V."/>
            <person name="Hibbett D.S."/>
            <person name="Martin F."/>
            <person name="Nordberg H.P."/>
            <person name="Cantor M.N."/>
            <person name="Hua S.X."/>
        </authorList>
    </citation>
    <scope>NUCLEOTIDE SEQUENCE [LARGE SCALE GENOMIC DNA]</scope>
    <source>
        <strain evidence="2 3">Ve08.2h10</strain>
    </source>
</reference>
<dbReference type="EMBL" id="KN825092">
    <property type="protein sequence ID" value="KIK94653.1"/>
    <property type="molecule type" value="Genomic_DNA"/>
</dbReference>
<protein>
    <submittedName>
        <fullName evidence="2">Uncharacterized protein</fullName>
    </submittedName>
</protein>
<proteinExistence type="predicted"/>
<dbReference type="InParanoid" id="A0A0D0DQH1"/>
<evidence type="ECO:0000313" key="3">
    <source>
        <dbReference type="Proteomes" id="UP000054538"/>
    </source>
</evidence>
<keyword evidence="3" id="KW-1185">Reference proteome</keyword>
<accession>A0A0D0DQH1</accession>
<dbReference type="HOGENOM" id="CLU_2264584_0_0_1"/>
<reference evidence="3" key="2">
    <citation type="submission" date="2015-01" db="EMBL/GenBank/DDBJ databases">
        <title>Evolutionary Origins and Diversification of the Mycorrhizal Mutualists.</title>
        <authorList>
            <consortium name="DOE Joint Genome Institute"/>
            <consortium name="Mycorrhizal Genomics Consortium"/>
            <person name="Kohler A."/>
            <person name="Kuo A."/>
            <person name="Nagy L.G."/>
            <person name="Floudas D."/>
            <person name="Copeland A."/>
            <person name="Barry K.W."/>
            <person name="Cichocki N."/>
            <person name="Veneault-Fourrey C."/>
            <person name="LaButti K."/>
            <person name="Lindquist E.A."/>
            <person name="Lipzen A."/>
            <person name="Lundell T."/>
            <person name="Morin E."/>
            <person name="Murat C."/>
            <person name="Riley R."/>
            <person name="Ohm R."/>
            <person name="Sun H."/>
            <person name="Tunlid A."/>
            <person name="Henrissat B."/>
            <person name="Grigoriev I.V."/>
            <person name="Hibbett D.S."/>
            <person name="Martin F."/>
        </authorList>
    </citation>
    <scope>NUCLEOTIDE SEQUENCE [LARGE SCALE GENOMIC DNA]</scope>
    <source>
        <strain evidence="3">Ve08.2h10</strain>
    </source>
</reference>
<evidence type="ECO:0000313" key="2">
    <source>
        <dbReference type="EMBL" id="KIK94653.1"/>
    </source>
</evidence>
<name>A0A0D0DQH1_9AGAM</name>
<organism evidence="2 3">
    <name type="scientific">Paxillus rubicundulus Ve08.2h10</name>
    <dbReference type="NCBI Taxonomy" id="930991"/>
    <lineage>
        <taxon>Eukaryota</taxon>
        <taxon>Fungi</taxon>
        <taxon>Dikarya</taxon>
        <taxon>Basidiomycota</taxon>
        <taxon>Agaricomycotina</taxon>
        <taxon>Agaricomycetes</taxon>
        <taxon>Agaricomycetidae</taxon>
        <taxon>Boletales</taxon>
        <taxon>Paxilineae</taxon>
        <taxon>Paxillaceae</taxon>
        <taxon>Paxillus</taxon>
    </lineage>
</organism>
<evidence type="ECO:0000256" key="1">
    <source>
        <dbReference type="SAM" id="MobiDB-lite"/>
    </source>
</evidence>